<dbReference type="AlphaFoldDB" id="A0A8J5QUN7"/>
<reference evidence="7" key="2">
    <citation type="submission" date="2021-04" db="EMBL/GenBank/DDBJ databases">
        <title>Genome-wide patterns of bracovirus chromosomal integration into multiple host tissues during parasitism.</title>
        <authorList>
            <person name="Chebbi M.A.C."/>
        </authorList>
    </citation>
    <scope>NUCLEOTIDE SEQUENCE</scope>
    <source>
        <tissue evidence="7">Whole body</tissue>
    </source>
</reference>
<evidence type="ECO:0000256" key="2">
    <source>
        <dbReference type="ARBA" id="ARBA00022692"/>
    </source>
</evidence>
<dbReference type="SMART" id="SM00112">
    <property type="entry name" value="CA"/>
    <property type="match status" value="1"/>
</dbReference>
<comment type="subcellular location">
    <subcellularLocation>
        <location evidence="1">Membrane</location>
    </subcellularLocation>
</comment>
<proteinExistence type="predicted"/>
<dbReference type="InterPro" id="IPR020894">
    <property type="entry name" value="Cadherin_CS"/>
</dbReference>
<dbReference type="EMBL" id="JAAOIC020000068">
    <property type="protein sequence ID" value="KAG8034225.1"/>
    <property type="molecule type" value="Genomic_DNA"/>
</dbReference>
<gene>
    <name evidence="7" type="ORF">G9C98_001310</name>
</gene>
<dbReference type="PANTHER" id="PTHR24026:SF126">
    <property type="entry name" value="PROTOCADHERIN FAT 4"/>
    <property type="match status" value="1"/>
</dbReference>
<sequence>MSLVELTVEDVNDNPPGFPSTSVRISVPESHPLRMALYVAHAWDPDTSPPAAVSYQLGQNSNDLFGIDSQTGELYLSRRLDYETQQRHNLMISAVDGAGLSANITLSVEVQDVNDNPPVFERNEYHVEIPEGAKLDSQVRKIFITRPSYLQYSICLSLEPPFIYKAALDDRRAYTSTTKYFQYLLFHLVKINYHIFILDYCILYITTS</sequence>
<protein>
    <recommendedName>
        <fullName evidence="6">Cadherin domain-containing protein</fullName>
    </recommendedName>
</protein>
<dbReference type="GO" id="GO:0005886">
    <property type="term" value="C:plasma membrane"/>
    <property type="evidence" value="ECO:0007669"/>
    <property type="project" value="UniProtKB-SubCell"/>
</dbReference>
<keyword evidence="2" id="KW-0812">Transmembrane</keyword>
<name>A0A8J5QUN7_9HYME</name>
<keyword evidence="5" id="KW-0106">Calcium</keyword>
<keyword evidence="8" id="KW-1185">Reference proteome</keyword>
<evidence type="ECO:0000256" key="4">
    <source>
        <dbReference type="ARBA" id="ARBA00023136"/>
    </source>
</evidence>
<dbReference type="GO" id="GO:0005509">
    <property type="term" value="F:calcium ion binding"/>
    <property type="evidence" value="ECO:0007669"/>
    <property type="project" value="UniProtKB-UniRule"/>
</dbReference>
<dbReference type="PROSITE" id="PS00232">
    <property type="entry name" value="CADHERIN_1"/>
    <property type="match status" value="1"/>
</dbReference>
<evidence type="ECO:0000256" key="3">
    <source>
        <dbReference type="ARBA" id="ARBA00022989"/>
    </source>
</evidence>
<feature type="domain" description="Cadherin" evidence="6">
    <location>
        <begin position="19"/>
        <end position="120"/>
    </location>
</feature>
<keyword evidence="4" id="KW-0472">Membrane</keyword>
<dbReference type="PANTHER" id="PTHR24026">
    <property type="entry name" value="FAT ATYPICAL CADHERIN-RELATED"/>
    <property type="match status" value="1"/>
</dbReference>
<comment type="caution">
    <text evidence="7">The sequence shown here is derived from an EMBL/GenBank/DDBJ whole genome shotgun (WGS) entry which is preliminary data.</text>
</comment>
<dbReference type="Proteomes" id="UP000729913">
    <property type="component" value="Unassembled WGS sequence"/>
</dbReference>
<dbReference type="GO" id="GO:0007156">
    <property type="term" value="P:homophilic cell adhesion via plasma membrane adhesion molecules"/>
    <property type="evidence" value="ECO:0007669"/>
    <property type="project" value="InterPro"/>
</dbReference>
<reference evidence="7" key="1">
    <citation type="submission" date="2020-03" db="EMBL/GenBank/DDBJ databases">
        <authorList>
            <person name="Chebbi M.A."/>
            <person name="Drezen J.M."/>
        </authorList>
    </citation>
    <scope>NUCLEOTIDE SEQUENCE</scope>
    <source>
        <tissue evidence="7">Whole body</tissue>
    </source>
</reference>
<evidence type="ECO:0000256" key="1">
    <source>
        <dbReference type="ARBA" id="ARBA00004370"/>
    </source>
</evidence>
<evidence type="ECO:0000313" key="7">
    <source>
        <dbReference type="EMBL" id="KAG8034225.1"/>
    </source>
</evidence>
<dbReference type="Pfam" id="PF00028">
    <property type="entry name" value="Cadherin"/>
    <property type="match status" value="1"/>
</dbReference>
<dbReference type="OrthoDB" id="6252479at2759"/>
<keyword evidence="3" id="KW-1133">Transmembrane helix</keyword>
<dbReference type="FunFam" id="2.60.40.60:FF:000094">
    <property type="entry name" value="protocadherin gamma-C4 isoform X2"/>
    <property type="match status" value="1"/>
</dbReference>
<accession>A0A8J5QUN7</accession>
<dbReference type="InterPro" id="IPR002126">
    <property type="entry name" value="Cadherin-like_dom"/>
</dbReference>
<dbReference type="PROSITE" id="PS50268">
    <property type="entry name" value="CADHERIN_2"/>
    <property type="match status" value="1"/>
</dbReference>
<evidence type="ECO:0000313" key="8">
    <source>
        <dbReference type="Proteomes" id="UP000729913"/>
    </source>
</evidence>
<evidence type="ECO:0000256" key="5">
    <source>
        <dbReference type="PROSITE-ProRule" id="PRU00043"/>
    </source>
</evidence>
<organism evidence="7 8">
    <name type="scientific">Cotesia typhae</name>
    <dbReference type="NCBI Taxonomy" id="2053667"/>
    <lineage>
        <taxon>Eukaryota</taxon>
        <taxon>Metazoa</taxon>
        <taxon>Ecdysozoa</taxon>
        <taxon>Arthropoda</taxon>
        <taxon>Hexapoda</taxon>
        <taxon>Insecta</taxon>
        <taxon>Pterygota</taxon>
        <taxon>Neoptera</taxon>
        <taxon>Endopterygota</taxon>
        <taxon>Hymenoptera</taxon>
        <taxon>Apocrita</taxon>
        <taxon>Ichneumonoidea</taxon>
        <taxon>Braconidae</taxon>
        <taxon>Microgastrinae</taxon>
        <taxon>Cotesia</taxon>
    </lineage>
</organism>
<evidence type="ECO:0000259" key="6">
    <source>
        <dbReference type="PROSITE" id="PS50268"/>
    </source>
</evidence>
<dbReference type="CDD" id="cd11304">
    <property type="entry name" value="Cadherin_repeat"/>
    <property type="match status" value="1"/>
</dbReference>